<comment type="caution">
    <text evidence="1">The sequence shown here is derived from an EMBL/GenBank/DDBJ whole genome shotgun (WGS) entry which is preliminary data.</text>
</comment>
<dbReference type="EMBL" id="CAJVPV010008922">
    <property type="protein sequence ID" value="CAG8636309.1"/>
    <property type="molecule type" value="Genomic_DNA"/>
</dbReference>
<name>A0A9N9DET2_9GLOM</name>
<reference evidence="1" key="1">
    <citation type="submission" date="2021-06" db="EMBL/GenBank/DDBJ databases">
        <authorList>
            <person name="Kallberg Y."/>
            <person name="Tangrot J."/>
            <person name="Rosling A."/>
        </authorList>
    </citation>
    <scope>NUCLEOTIDE SEQUENCE</scope>
    <source>
        <strain evidence="1">CL551</strain>
    </source>
</reference>
<organism evidence="1 2">
    <name type="scientific">Acaulospora morrowiae</name>
    <dbReference type="NCBI Taxonomy" id="94023"/>
    <lineage>
        <taxon>Eukaryota</taxon>
        <taxon>Fungi</taxon>
        <taxon>Fungi incertae sedis</taxon>
        <taxon>Mucoromycota</taxon>
        <taxon>Glomeromycotina</taxon>
        <taxon>Glomeromycetes</taxon>
        <taxon>Diversisporales</taxon>
        <taxon>Acaulosporaceae</taxon>
        <taxon>Acaulospora</taxon>
    </lineage>
</organism>
<keyword evidence="2" id="KW-1185">Reference proteome</keyword>
<accession>A0A9N9DET2</accession>
<dbReference type="Proteomes" id="UP000789342">
    <property type="component" value="Unassembled WGS sequence"/>
</dbReference>
<protein>
    <submittedName>
        <fullName evidence="1">11126_t:CDS:1</fullName>
    </submittedName>
</protein>
<dbReference type="AlphaFoldDB" id="A0A9N9DET2"/>
<feature type="non-terminal residue" evidence="1">
    <location>
        <position position="98"/>
    </location>
</feature>
<evidence type="ECO:0000313" key="1">
    <source>
        <dbReference type="EMBL" id="CAG8636309.1"/>
    </source>
</evidence>
<sequence length="98" mass="11385">MPRPSKRKAAHQKVSRDKEGRFIKSELDFVNTEASTLKIVETGLDNDLLSEQFWENDEISDWGSDVDSEAEQDICNKLSRDNIWLKWRSDANLKKSSR</sequence>
<proteinExistence type="predicted"/>
<dbReference type="OrthoDB" id="10409120at2759"/>
<evidence type="ECO:0000313" key="2">
    <source>
        <dbReference type="Proteomes" id="UP000789342"/>
    </source>
</evidence>
<gene>
    <name evidence="1" type="ORF">AMORRO_LOCUS9318</name>
</gene>